<evidence type="ECO:0000256" key="4">
    <source>
        <dbReference type="SAM" id="MobiDB-lite"/>
    </source>
</evidence>
<proteinExistence type="predicted"/>
<dbReference type="AlphaFoldDB" id="A0A6S7H722"/>
<keyword evidence="2" id="KW-0722">Serine protease inhibitor</keyword>
<dbReference type="InterPro" id="IPR036058">
    <property type="entry name" value="Kazal_dom_sf"/>
</dbReference>
<dbReference type="Pfam" id="PF00050">
    <property type="entry name" value="Kazal_1"/>
    <property type="match status" value="2"/>
</dbReference>
<gene>
    <name evidence="6" type="ORF">PACLA_8A069379</name>
</gene>
<dbReference type="Gene3D" id="3.30.60.30">
    <property type="match status" value="4"/>
</dbReference>
<feature type="compositionally biased region" description="Basic residues" evidence="4">
    <location>
        <begin position="256"/>
        <end position="318"/>
    </location>
</feature>
<comment type="caution">
    <text evidence="6">The sequence shown here is derived from an EMBL/GenBank/DDBJ whole genome shotgun (WGS) entry which is preliminary data.</text>
</comment>
<feature type="signal peptide" evidence="5">
    <location>
        <begin position="1"/>
        <end position="25"/>
    </location>
</feature>
<dbReference type="InterPro" id="IPR050653">
    <property type="entry name" value="Prot_Inhib_GrowthFact_Antg"/>
</dbReference>
<evidence type="ECO:0000256" key="5">
    <source>
        <dbReference type="SAM" id="SignalP"/>
    </source>
</evidence>
<dbReference type="CDD" id="cd00104">
    <property type="entry name" value="KAZAL_FS"/>
    <property type="match status" value="3"/>
</dbReference>
<feature type="chain" id="PRO_5043646965" evidence="5">
    <location>
        <begin position="26"/>
        <end position="384"/>
    </location>
</feature>
<dbReference type="PANTHER" id="PTHR10913">
    <property type="entry name" value="FOLLISTATIN-RELATED"/>
    <property type="match status" value="1"/>
</dbReference>
<dbReference type="InterPro" id="IPR002350">
    <property type="entry name" value="Kazal_dom"/>
</dbReference>
<dbReference type="GO" id="GO:0030154">
    <property type="term" value="P:cell differentiation"/>
    <property type="evidence" value="ECO:0007669"/>
    <property type="project" value="TreeGrafter"/>
</dbReference>
<dbReference type="Pfam" id="PF07648">
    <property type="entry name" value="Kazal_2"/>
    <property type="match status" value="2"/>
</dbReference>
<dbReference type="GO" id="GO:0005576">
    <property type="term" value="C:extracellular region"/>
    <property type="evidence" value="ECO:0007669"/>
    <property type="project" value="TreeGrafter"/>
</dbReference>
<evidence type="ECO:0000313" key="7">
    <source>
        <dbReference type="Proteomes" id="UP001152795"/>
    </source>
</evidence>
<evidence type="ECO:0000313" key="6">
    <source>
        <dbReference type="EMBL" id="CAB3998812.1"/>
    </source>
</evidence>
<sequence>MDRRTSTLAILVIVLAATFILETDAIKASNQTDECYKPCRVKTSPVCGNDGRNYTTGCHLSVARCRARKIGQRLYPVNTGYCQSSKPVSQCHLNCTQRRVPLCASDDKTYKNPCLFKRAKCEARKRKDPPLTVLSRRGPCVKKASLCRPYSSCPKIKRPVCGSDNKTYQNICHLKGKNCRLKREAKGKKYKKLTLKYCGACGRGKRCAAAWTQKCPDVKFCDQLLRAAVRYAEAKKAADPNPVKKNSKGNNQRVPRLPKKKTKKTSTKKTNTKKTNTKKTSTRKNPTKKTNKKTNSKKTSLKKLLLKKPSPKTNKKQNPKTSPKTSKKPVKIIPKKMFQMCGSDGETYQSLCHLQVEQCNKVNRCQRLQMKHKGACKKRPGRRT</sequence>
<dbReference type="PANTHER" id="PTHR10913:SF45">
    <property type="entry name" value="FOLLISTATIN, ISOFORM A-RELATED"/>
    <property type="match status" value="1"/>
</dbReference>
<dbReference type="SMART" id="SM00280">
    <property type="entry name" value="KAZAL"/>
    <property type="match status" value="4"/>
</dbReference>
<accession>A0A6S7H722</accession>
<evidence type="ECO:0000256" key="3">
    <source>
        <dbReference type="ARBA" id="ARBA00023157"/>
    </source>
</evidence>
<name>A0A6S7H722_PARCT</name>
<protein>
    <submittedName>
        <fullName evidence="6">Serine protease inhibitor dipetalogastin-like</fullName>
    </submittedName>
</protein>
<evidence type="ECO:0000256" key="2">
    <source>
        <dbReference type="ARBA" id="ARBA00022900"/>
    </source>
</evidence>
<dbReference type="PROSITE" id="PS51465">
    <property type="entry name" value="KAZAL_2"/>
    <property type="match status" value="4"/>
</dbReference>
<feature type="region of interest" description="Disordered" evidence="4">
    <location>
        <begin position="234"/>
        <end position="329"/>
    </location>
</feature>
<reference evidence="6" key="1">
    <citation type="submission" date="2020-04" db="EMBL/GenBank/DDBJ databases">
        <authorList>
            <person name="Alioto T."/>
            <person name="Alioto T."/>
            <person name="Gomez Garrido J."/>
        </authorList>
    </citation>
    <scope>NUCLEOTIDE SEQUENCE</scope>
    <source>
        <strain evidence="6">A484AB</strain>
    </source>
</reference>
<organism evidence="6 7">
    <name type="scientific">Paramuricea clavata</name>
    <name type="common">Red gorgonian</name>
    <name type="synonym">Violescent sea-whip</name>
    <dbReference type="NCBI Taxonomy" id="317549"/>
    <lineage>
        <taxon>Eukaryota</taxon>
        <taxon>Metazoa</taxon>
        <taxon>Cnidaria</taxon>
        <taxon>Anthozoa</taxon>
        <taxon>Octocorallia</taxon>
        <taxon>Malacalcyonacea</taxon>
        <taxon>Plexauridae</taxon>
        <taxon>Paramuricea</taxon>
    </lineage>
</organism>
<dbReference type="OrthoDB" id="126772at2759"/>
<keyword evidence="1" id="KW-0646">Protease inhibitor</keyword>
<keyword evidence="5" id="KW-0732">Signal</keyword>
<evidence type="ECO:0000256" key="1">
    <source>
        <dbReference type="ARBA" id="ARBA00022690"/>
    </source>
</evidence>
<dbReference type="Proteomes" id="UP001152795">
    <property type="component" value="Unassembled WGS sequence"/>
</dbReference>
<keyword evidence="3" id="KW-1015">Disulfide bond</keyword>
<keyword evidence="7" id="KW-1185">Reference proteome</keyword>
<dbReference type="SUPFAM" id="SSF100895">
    <property type="entry name" value="Kazal-type serine protease inhibitors"/>
    <property type="match status" value="4"/>
</dbReference>
<dbReference type="EMBL" id="CACRXK020003444">
    <property type="protein sequence ID" value="CAB3998812.1"/>
    <property type="molecule type" value="Genomic_DNA"/>
</dbReference>